<keyword evidence="1" id="KW-1133">Transmembrane helix</keyword>
<feature type="transmembrane region" description="Helical" evidence="1">
    <location>
        <begin position="689"/>
        <end position="711"/>
    </location>
</feature>
<proteinExistence type="predicted"/>
<sequence>MAEPMSKEYELPIDKTVVVQICDEVKYNMLKESFNPDNSFYLPVRFLEKMQHAFYNTWDLHNRKRVIYLDVDNEEIGKEMIGAVVSFIAKLGDIMNSIIVVNCVSNKLALLIHKCLQSLLVSSSSLYDLIKISIPKDNAYTDSPNLRKTGKNRYNALLTSKEEIKDLIDNLCLMISQNDTMNNDSYRLIWISKQELPNQLHKWKISNYYFQMQQTPIELVSSNGAWLTYLTKDKDLKDNDMDRVLTLIIQKVPLKEFVHSNSQKIVQYLMKERFIHRDQDRASYPVKDSVDSYLLDSSCRIDPTKTFNPEQLEEIRNTPQRKITSGYKDEYVVTQSEPVSLSGIQPVSIQSTRSIDVDICNELGEALTEALHNENTQIIGSMFKSICIHLDKVKFKSQLIEFFNFEYLSKQYNESFERNENYFQNLMRKLGMKGNKFEITATFLDGIIEKLMYKNIYHPKSHQKLDSKPNDSKQHFQLYLFIWGILTQNIDIAEQALRWYPHTNEQITTALAGSRLLEGIIRLLKNDHEISSESIRDLGEKKIYFENLALSLLKEEEIVHENNVNESKVRNINVGVTLAINELQTLRNNNPIPKNKYTVISKNKYKRLEAYSTFWKSTTIEIAHEGECRLFISSEEVQTYVHQKNIDYHVTKKLLVDLILFHLAFYIFHCLLSLKLVAEPYNSSQLADIIYLGLLSVYGVLVIIFMIDNLLRTIIQKNPRSFTRKRCMKIFTPYRSDGYLKLIFYISFMIGYPLRILEVTLPDFTWRFSAVFFSFNSLLLFIELLRKALSIYRKLSITIHLFISSIKKNIQLVILAIIFMIGFGVAQYILKCSQTACKLHSDRGIWDYFLWIFLDTFKIMFGSYEVRDDVIEEATPLLTTLNYSNINLSYSAEWLYLSSTFSLVTLLVVWQFMSHIIIINLLIANFIKIYEDISKEADLLWKQELLKTYFRYKDWSFIPFYYLPLFKKNVRHENVKNENDENETSSYRPSAGRYWRQRDEEERQQLNLSSNQDKIENIVLSLVASNDYTRRHIHRIENFLRKIHNEKVPAAERDNKLQDSFEDQFEI</sequence>
<name>A0AAV7JAX1_9METZ</name>
<feature type="transmembrane region" description="Helical" evidence="1">
    <location>
        <begin position="768"/>
        <end position="789"/>
    </location>
</feature>
<keyword evidence="3" id="KW-1185">Reference proteome</keyword>
<dbReference type="AlphaFoldDB" id="A0AAV7JAX1"/>
<dbReference type="Proteomes" id="UP001165289">
    <property type="component" value="Unassembled WGS sequence"/>
</dbReference>
<keyword evidence="1" id="KW-0472">Membrane</keyword>
<accession>A0AAV7JAX1</accession>
<gene>
    <name evidence="2" type="ORF">LOD99_13129</name>
</gene>
<dbReference type="GO" id="GO:0005261">
    <property type="term" value="F:monoatomic cation channel activity"/>
    <property type="evidence" value="ECO:0007669"/>
    <property type="project" value="TreeGrafter"/>
</dbReference>
<feature type="transmembrane region" description="Helical" evidence="1">
    <location>
        <begin position="738"/>
        <end position="756"/>
    </location>
</feature>
<evidence type="ECO:0000256" key="1">
    <source>
        <dbReference type="SAM" id="Phobius"/>
    </source>
</evidence>
<dbReference type="PANTHER" id="PTHR13800:SF1">
    <property type="entry name" value="TRANSIENT RECEPTOR POTENTIAL CATION CHANNEL TRPM"/>
    <property type="match status" value="1"/>
</dbReference>
<dbReference type="InterPro" id="IPR050927">
    <property type="entry name" value="TRPM"/>
</dbReference>
<dbReference type="GO" id="GO:0005886">
    <property type="term" value="C:plasma membrane"/>
    <property type="evidence" value="ECO:0007669"/>
    <property type="project" value="TreeGrafter"/>
</dbReference>
<evidence type="ECO:0000313" key="2">
    <source>
        <dbReference type="EMBL" id="KAI6645870.1"/>
    </source>
</evidence>
<feature type="transmembrane region" description="Helical" evidence="1">
    <location>
        <begin position="810"/>
        <end position="830"/>
    </location>
</feature>
<evidence type="ECO:0000313" key="3">
    <source>
        <dbReference type="Proteomes" id="UP001165289"/>
    </source>
</evidence>
<dbReference type="GO" id="GO:0030001">
    <property type="term" value="P:metal ion transport"/>
    <property type="evidence" value="ECO:0007669"/>
    <property type="project" value="TreeGrafter"/>
</dbReference>
<reference evidence="2 3" key="1">
    <citation type="journal article" date="2023" name="BMC Biol.">
        <title>The compact genome of the sponge Oopsacas minuta (Hexactinellida) is lacking key metazoan core genes.</title>
        <authorList>
            <person name="Santini S."/>
            <person name="Schenkelaars Q."/>
            <person name="Jourda C."/>
            <person name="Duchesne M."/>
            <person name="Belahbib H."/>
            <person name="Rocher C."/>
            <person name="Selva M."/>
            <person name="Riesgo A."/>
            <person name="Vervoort M."/>
            <person name="Leys S.P."/>
            <person name="Kodjabachian L."/>
            <person name="Le Bivic A."/>
            <person name="Borchiellini C."/>
            <person name="Claverie J.M."/>
            <person name="Renard E."/>
        </authorList>
    </citation>
    <scope>NUCLEOTIDE SEQUENCE [LARGE SCALE GENOMIC DNA]</scope>
    <source>
        <strain evidence="2">SPO-2</strain>
    </source>
</reference>
<dbReference type="PANTHER" id="PTHR13800">
    <property type="entry name" value="TRANSIENT RECEPTOR POTENTIAL CATION CHANNEL, SUBFAMILY M, MEMBER 6"/>
    <property type="match status" value="1"/>
</dbReference>
<keyword evidence="1" id="KW-0812">Transmembrane</keyword>
<protein>
    <submittedName>
        <fullName evidence="2">Uncharacterized protein</fullName>
    </submittedName>
</protein>
<feature type="transmembrane region" description="Helical" evidence="1">
    <location>
        <begin position="894"/>
        <end position="927"/>
    </location>
</feature>
<comment type="caution">
    <text evidence="2">The sequence shown here is derived from an EMBL/GenBank/DDBJ whole genome shotgun (WGS) entry which is preliminary data.</text>
</comment>
<dbReference type="EMBL" id="JAKMXF010000365">
    <property type="protein sequence ID" value="KAI6645870.1"/>
    <property type="molecule type" value="Genomic_DNA"/>
</dbReference>
<organism evidence="2 3">
    <name type="scientific">Oopsacas minuta</name>
    <dbReference type="NCBI Taxonomy" id="111878"/>
    <lineage>
        <taxon>Eukaryota</taxon>
        <taxon>Metazoa</taxon>
        <taxon>Porifera</taxon>
        <taxon>Hexactinellida</taxon>
        <taxon>Hexasterophora</taxon>
        <taxon>Lyssacinosida</taxon>
        <taxon>Leucopsacidae</taxon>
        <taxon>Oopsacas</taxon>
    </lineage>
</organism>